<dbReference type="EMBL" id="OUNR01000022">
    <property type="protein sequence ID" value="SPP66880.1"/>
    <property type="molecule type" value="Genomic_DNA"/>
</dbReference>
<gene>
    <name evidence="1" type="ORF">NITLEN_90135</name>
</gene>
<accession>A0A330LI38</accession>
<protein>
    <submittedName>
        <fullName evidence="1">Uncharacterized protein</fullName>
    </submittedName>
</protein>
<evidence type="ECO:0000313" key="1">
    <source>
        <dbReference type="EMBL" id="SPP66880.1"/>
    </source>
</evidence>
<dbReference type="InParanoid" id="A0A330LI38"/>
<evidence type="ECO:0000313" key="2">
    <source>
        <dbReference type="Proteomes" id="UP000248168"/>
    </source>
</evidence>
<proteinExistence type="predicted"/>
<sequence>MVPIFASAITRLSFRTSYEAQRLYLEQAVRLAGPG</sequence>
<dbReference type="AlphaFoldDB" id="A0A330LI38"/>
<reference evidence="2" key="1">
    <citation type="submission" date="2018-04" db="EMBL/GenBank/DDBJ databases">
        <authorList>
            <person name="Lucker S."/>
            <person name="Sakoula D."/>
        </authorList>
    </citation>
    <scope>NUCLEOTIDE SEQUENCE [LARGE SCALE GENOMIC DNA]</scope>
</reference>
<keyword evidence="2" id="KW-1185">Reference proteome</keyword>
<name>A0A330LI38_9BACT</name>
<organism evidence="1 2">
    <name type="scientific">Nitrospira lenta</name>
    <dbReference type="NCBI Taxonomy" id="1436998"/>
    <lineage>
        <taxon>Bacteria</taxon>
        <taxon>Pseudomonadati</taxon>
        <taxon>Nitrospirota</taxon>
        <taxon>Nitrospiria</taxon>
        <taxon>Nitrospirales</taxon>
        <taxon>Nitrospiraceae</taxon>
        <taxon>Nitrospira</taxon>
    </lineage>
</organism>
<dbReference type="Proteomes" id="UP000248168">
    <property type="component" value="Unassembled WGS sequence"/>
</dbReference>